<feature type="compositionally biased region" description="Low complexity" evidence="1">
    <location>
        <begin position="99"/>
        <end position="127"/>
    </location>
</feature>
<protein>
    <submittedName>
        <fullName evidence="3">Uncharacterized protein</fullName>
    </submittedName>
</protein>
<evidence type="ECO:0000313" key="3">
    <source>
        <dbReference type="EMBL" id="KAJ4001474.1"/>
    </source>
</evidence>
<feature type="region of interest" description="Disordered" evidence="1">
    <location>
        <begin position="155"/>
        <end position="186"/>
    </location>
</feature>
<gene>
    <name evidence="3" type="ORF">F5050DRAFT_1408078</name>
</gene>
<reference evidence="3" key="1">
    <citation type="submission" date="2022-08" db="EMBL/GenBank/DDBJ databases">
        <authorList>
            <consortium name="DOE Joint Genome Institute"/>
            <person name="Min B."/>
            <person name="Riley R."/>
            <person name="Sierra-Patev S."/>
            <person name="Naranjo-Ortiz M."/>
            <person name="Looney B."/>
            <person name="Konkel Z."/>
            <person name="Slot J.C."/>
            <person name="Sakamoto Y."/>
            <person name="Steenwyk J.L."/>
            <person name="Rokas A."/>
            <person name="Carro J."/>
            <person name="Camarero S."/>
            <person name="Ferreira P."/>
            <person name="Molpeceres G."/>
            <person name="Ruiz-Duenas F.J."/>
            <person name="Serrano A."/>
            <person name="Henrissat B."/>
            <person name="Drula E."/>
            <person name="Hughes K.W."/>
            <person name="Mata J.L."/>
            <person name="Ishikawa N.K."/>
            <person name="Vargas-Isla R."/>
            <person name="Ushijima S."/>
            <person name="Smith C.A."/>
            <person name="Ahrendt S."/>
            <person name="Andreopoulos W."/>
            <person name="He G."/>
            <person name="Labutti K."/>
            <person name="Lipzen A."/>
            <person name="Ng V."/>
            <person name="Sandor L."/>
            <person name="Barry K."/>
            <person name="Martinez A.T."/>
            <person name="Xiao Y."/>
            <person name="Gibbons J.G."/>
            <person name="Terashima K."/>
            <person name="Hibbett D.S."/>
            <person name="Grigoriev I.V."/>
        </authorList>
    </citation>
    <scope>NUCLEOTIDE SEQUENCE</scope>
    <source>
        <strain evidence="3">TFB10827</strain>
    </source>
</reference>
<dbReference type="EMBL" id="MU790509">
    <property type="protein sequence ID" value="KAJ4001474.1"/>
    <property type="molecule type" value="Genomic_DNA"/>
</dbReference>
<evidence type="ECO:0000256" key="1">
    <source>
        <dbReference type="SAM" id="MobiDB-lite"/>
    </source>
</evidence>
<proteinExistence type="predicted"/>
<sequence>MELRRLSTDATARTSSSLVSAFQFDSLRLLHIFKQLSPTTNAKFKFSPQTDFLPLSISPPCSYKNLLYTHFLLKGASLHTTKPENQDSMSVHSFVDNNSSKSSSSASSSYSSISSSSYTTSVSSLPSDATDTTLTTESSMMLHWREEVEIHTITPPKLPSDQLARHQRRSSRELERGRHRAHHRNRLHSCKRARSHEVYREREFSESRDFFLIITFCFALACCLICMGRPFALAAAFDRFIG</sequence>
<keyword evidence="2" id="KW-1133">Transmembrane helix</keyword>
<feature type="compositionally biased region" description="Polar residues" evidence="1">
    <location>
        <begin position="86"/>
        <end position="98"/>
    </location>
</feature>
<feature type="compositionally biased region" description="Basic residues" evidence="1">
    <location>
        <begin position="177"/>
        <end position="186"/>
    </location>
</feature>
<feature type="transmembrane region" description="Helical" evidence="2">
    <location>
        <begin position="210"/>
        <end position="237"/>
    </location>
</feature>
<keyword evidence="2" id="KW-0472">Membrane</keyword>
<comment type="caution">
    <text evidence="3">The sequence shown here is derived from an EMBL/GenBank/DDBJ whole genome shotgun (WGS) entry which is preliminary data.</text>
</comment>
<organism evidence="3 4">
    <name type="scientific">Lentinula boryana</name>
    <dbReference type="NCBI Taxonomy" id="40481"/>
    <lineage>
        <taxon>Eukaryota</taxon>
        <taxon>Fungi</taxon>
        <taxon>Dikarya</taxon>
        <taxon>Basidiomycota</taxon>
        <taxon>Agaricomycotina</taxon>
        <taxon>Agaricomycetes</taxon>
        <taxon>Agaricomycetidae</taxon>
        <taxon>Agaricales</taxon>
        <taxon>Marasmiineae</taxon>
        <taxon>Omphalotaceae</taxon>
        <taxon>Lentinula</taxon>
    </lineage>
</organism>
<keyword evidence="4" id="KW-1185">Reference proteome</keyword>
<accession>A0ABQ8QSH9</accession>
<keyword evidence="2" id="KW-0812">Transmembrane</keyword>
<evidence type="ECO:0000313" key="4">
    <source>
        <dbReference type="Proteomes" id="UP001163828"/>
    </source>
</evidence>
<evidence type="ECO:0000256" key="2">
    <source>
        <dbReference type="SAM" id="Phobius"/>
    </source>
</evidence>
<dbReference type="Proteomes" id="UP001163828">
    <property type="component" value="Unassembled WGS sequence"/>
</dbReference>
<name>A0ABQ8QSH9_9AGAR</name>
<feature type="region of interest" description="Disordered" evidence="1">
    <location>
        <begin position="82"/>
        <end position="130"/>
    </location>
</feature>